<reference evidence="1 2" key="1">
    <citation type="submission" date="2014-12" db="EMBL/GenBank/DDBJ databases">
        <title>Genome assembly of Enhygromyxa salina DSM 15201.</title>
        <authorList>
            <person name="Sharma G."/>
            <person name="Subramanian S."/>
        </authorList>
    </citation>
    <scope>NUCLEOTIDE SEQUENCE [LARGE SCALE GENOMIC DNA]</scope>
    <source>
        <strain evidence="1 2">DSM 15201</strain>
    </source>
</reference>
<dbReference type="InterPro" id="IPR016181">
    <property type="entry name" value="Acyl_CoA_acyltransferase"/>
</dbReference>
<name>A0A0C1ZTW8_9BACT</name>
<evidence type="ECO:0000313" key="2">
    <source>
        <dbReference type="Proteomes" id="UP000031599"/>
    </source>
</evidence>
<sequence>MVLQAHAGGDPCGVAIACGSDLMQIAVAPEHRRRSIASALLGELHRRSADPLRILNVDERAVASLAWLRHSGARPFMQQ</sequence>
<accession>A0A0C1ZTW8</accession>
<protein>
    <recommendedName>
        <fullName evidence="3">N-acetyltransferase domain-containing protein</fullName>
    </recommendedName>
</protein>
<evidence type="ECO:0000313" key="1">
    <source>
        <dbReference type="EMBL" id="KIG14498.1"/>
    </source>
</evidence>
<comment type="caution">
    <text evidence="1">The sequence shown here is derived from an EMBL/GenBank/DDBJ whole genome shotgun (WGS) entry which is preliminary data.</text>
</comment>
<organism evidence="1 2">
    <name type="scientific">Enhygromyxa salina</name>
    <dbReference type="NCBI Taxonomy" id="215803"/>
    <lineage>
        <taxon>Bacteria</taxon>
        <taxon>Pseudomonadati</taxon>
        <taxon>Myxococcota</taxon>
        <taxon>Polyangia</taxon>
        <taxon>Nannocystales</taxon>
        <taxon>Nannocystaceae</taxon>
        <taxon>Enhygromyxa</taxon>
    </lineage>
</organism>
<evidence type="ECO:0008006" key="3">
    <source>
        <dbReference type="Google" id="ProtNLM"/>
    </source>
</evidence>
<dbReference type="Proteomes" id="UP000031599">
    <property type="component" value="Unassembled WGS sequence"/>
</dbReference>
<dbReference type="SUPFAM" id="SSF55729">
    <property type="entry name" value="Acyl-CoA N-acyltransferases (Nat)"/>
    <property type="match status" value="1"/>
</dbReference>
<gene>
    <name evidence="1" type="ORF">DB30_06725</name>
</gene>
<dbReference type="Gene3D" id="3.40.630.30">
    <property type="match status" value="1"/>
</dbReference>
<dbReference type="EMBL" id="JMCC02000072">
    <property type="protein sequence ID" value="KIG14498.1"/>
    <property type="molecule type" value="Genomic_DNA"/>
</dbReference>
<proteinExistence type="predicted"/>
<dbReference type="AlphaFoldDB" id="A0A0C1ZTW8"/>